<dbReference type="Pfam" id="PF01979">
    <property type="entry name" value="Amidohydro_1"/>
    <property type="match status" value="1"/>
</dbReference>
<dbReference type="InterPro" id="IPR051781">
    <property type="entry name" value="Metallo-dep_Hydrolase"/>
</dbReference>
<gene>
    <name evidence="2" type="ORF">VTK73DRAFT_7600</name>
</gene>
<evidence type="ECO:0000313" key="3">
    <source>
        <dbReference type="Proteomes" id="UP001586593"/>
    </source>
</evidence>
<protein>
    <recommendedName>
        <fullName evidence="1">Amidohydrolase-related domain-containing protein</fullName>
    </recommendedName>
</protein>
<dbReference type="Gene3D" id="3.20.20.140">
    <property type="entry name" value="Metal-dependent hydrolases"/>
    <property type="match status" value="1"/>
</dbReference>
<keyword evidence="3" id="KW-1185">Reference proteome</keyword>
<name>A0ABR3WE04_9PEZI</name>
<sequence length="162" mass="17602">MVEKGVAVCPTMNTACTHDNYFCPWDAREAVIGNLGAMRRAGITVVVGTDAGIGHCRFERYQDGLLAMADAGFSNREIIAAATDRAAEVCRLQDVTGRLEAGLAADLAAFEGDPLQDIQAFARPRFVMARGEEYRQQAIEPLQDLTEIKVQIMELLRKGAGV</sequence>
<dbReference type="Proteomes" id="UP001586593">
    <property type="component" value="Unassembled WGS sequence"/>
</dbReference>
<dbReference type="SUPFAM" id="SSF51556">
    <property type="entry name" value="Metallo-dependent hydrolases"/>
    <property type="match status" value="1"/>
</dbReference>
<dbReference type="InterPro" id="IPR006680">
    <property type="entry name" value="Amidohydro-rel"/>
</dbReference>
<evidence type="ECO:0000313" key="2">
    <source>
        <dbReference type="EMBL" id="KAL1859081.1"/>
    </source>
</evidence>
<dbReference type="PANTHER" id="PTHR43135:SF3">
    <property type="entry name" value="ALPHA-D-RIBOSE 1-METHYLPHOSPHONATE 5-TRIPHOSPHATE DIPHOSPHATASE"/>
    <property type="match status" value="1"/>
</dbReference>
<organism evidence="2 3">
    <name type="scientific">Phialemonium thermophilum</name>
    <dbReference type="NCBI Taxonomy" id="223376"/>
    <lineage>
        <taxon>Eukaryota</taxon>
        <taxon>Fungi</taxon>
        <taxon>Dikarya</taxon>
        <taxon>Ascomycota</taxon>
        <taxon>Pezizomycotina</taxon>
        <taxon>Sordariomycetes</taxon>
        <taxon>Sordariomycetidae</taxon>
        <taxon>Cephalothecales</taxon>
        <taxon>Cephalothecaceae</taxon>
        <taxon>Phialemonium</taxon>
    </lineage>
</organism>
<dbReference type="SUPFAM" id="SSF51338">
    <property type="entry name" value="Composite domain of metallo-dependent hydrolases"/>
    <property type="match status" value="1"/>
</dbReference>
<accession>A0ABR3WE04</accession>
<reference evidence="2 3" key="1">
    <citation type="journal article" date="2024" name="Commun. Biol.">
        <title>Comparative genomic analysis of thermophilic fungi reveals convergent evolutionary adaptations and gene losses.</title>
        <authorList>
            <person name="Steindorff A.S."/>
            <person name="Aguilar-Pontes M.V."/>
            <person name="Robinson A.J."/>
            <person name="Andreopoulos B."/>
            <person name="LaButti K."/>
            <person name="Kuo A."/>
            <person name="Mondo S."/>
            <person name="Riley R."/>
            <person name="Otillar R."/>
            <person name="Haridas S."/>
            <person name="Lipzen A."/>
            <person name="Grimwood J."/>
            <person name="Schmutz J."/>
            <person name="Clum A."/>
            <person name="Reid I.D."/>
            <person name="Moisan M.C."/>
            <person name="Butler G."/>
            <person name="Nguyen T.T.M."/>
            <person name="Dewar K."/>
            <person name="Conant G."/>
            <person name="Drula E."/>
            <person name="Henrissat B."/>
            <person name="Hansel C."/>
            <person name="Singer S."/>
            <person name="Hutchinson M.I."/>
            <person name="de Vries R.P."/>
            <person name="Natvig D.O."/>
            <person name="Powell A.J."/>
            <person name="Tsang A."/>
            <person name="Grigoriev I.V."/>
        </authorList>
    </citation>
    <scope>NUCLEOTIDE SEQUENCE [LARGE SCALE GENOMIC DNA]</scope>
    <source>
        <strain evidence="2 3">ATCC 24622</strain>
    </source>
</reference>
<dbReference type="InterPro" id="IPR011059">
    <property type="entry name" value="Metal-dep_hydrolase_composite"/>
</dbReference>
<feature type="domain" description="Amidohydrolase-related" evidence="1">
    <location>
        <begin position="34"/>
        <end position="131"/>
    </location>
</feature>
<proteinExistence type="predicted"/>
<dbReference type="EMBL" id="JAZHXJ010000497">
    <property type="protein sequence ID" value="KAL1859081.1"/>
    <property type="molecule type" value="Genomic_DNA"/>
</dbReference>
<dbReference type="InterPro" id="IPR032466">
    <property type="entry name" value="Metal_Hydrolase"/>
</dbReference>
<dbReference type="PANTHER" id="PTHR43135">
    <property type="entry name" value="ALPHA-D-RIBOSE 1-METHYLPHOSPHONATE 5-TRIPHOSPHATE DIPHOSPHATASE"/>
    <property type="match status" value="1"/>
</dbReference>
<comment type="caution">
    <text evidence="2">The sequence shown here is derived from an EMBL/GenBank/DDBJ whole genome shotgun (WGS) entry which is preliminary data.</text>
</comment>
<evidence type="ECO:0000259" key="1">
    <source>
        <dbReference type="Pfam" id="PF01979"/>
    </source>
</evidence>